<evidence type="ECO:0000313" key="1">
    <source>
        <dbReference type="EMBL" id="KAH7978299.1"/>
    </source>
</evidence>
<sequence length="157" mass="16804">MAPTVSWTSSKAQVFAVVVPTRNGLETVVDATTSIVSLSEVYCVPHMECLNFQVTVKSITSMSLIVHAGCLVICGERCPAVPVGPQVTNVTCLFLPSFVPNEVLVRALAPYGKVLSVYAGLMSGRRGVLTGTRFVRMEMSTQTRPQLPACLLSPCDV</sequence>
<name>A0ACB8DW15_DERSI</name>
<dbReference type="EMBL" id="CM023470">
    <property type="protein sequence ID" value="KAH7978299.1"/>
    <property type="molecule type" value="Genomic_DNA"/>
</dbReference>
<comment type="caution">
    <text evidence="1">The sequence shown here is derived from an EMBL/GenBank/DDBJ whole genome shotgun (WGS) entry which is preliminary data.</text>
</comment>
<gene>
    <name evidence="1" type="ORF">HPB49_005137</name>
</gene>
<proteinExistence type="predicted"/>
<protein>
    <submittedName>
        <fullName evidence="1">Uncharacterized protein</fullName>
    </submittedName>
</protein>
<reference evidence="1" key="1">
    <citation type="submission" date="2020-05" db="EMBL/GenBank/DDBJ databases">
        <title>Large-scale comparative analyses of tick genomes elucidate their genetic diversity and vector capacities.</title>
        <authorList>
            <person name="Jia N."/>
            <person name="Wang J."/>
            <person name="Shi W."/>
            <person name="Du L."/>
            <person name="Sun Y."/>
            <person name="Zhan W."/>
            <person name="Jiang J."/>
            <person name="Wang Q."/>
            <person name="Zhang B."/>
            <person name="Ji P."/>
            <person name="Sakyi L.B."/>
            <person name="Cui X."/>
            <person name="Yuan T."/>
            <person name="Jiang B."/>
            <person name="Yang W."/>
            <person name="Lam T.T.-Y."/>
            <person name="Chang Q."/>
            <person name="Ding S."/>
            <person name="Wang X."/>
            <person name="Zhu J."/>
            <person name="Ruan X."/>
            <person name="Zhao L."/>
            <person name="Wei J."/>
            <person name="Que T."/>
            <person name="Du C."/>
            <person name="Cheng J."/>
            <person name="Dai P."/>
            <person name="Han X."/>
            <person name="Huang E."/>
            <person name="Gao Y."/>
            <person name="Liu J."/>
            <person name="Shao H."/>
            <person name="Ye R."/>
            <person name="Li L."/>
            <person name="Wei W."/>
            <person name="Wang X."/>
            <person name="Wang C."/>
            <person name="Yang T."/>
            <person name="Huo Q."/>
            <person name="Li W."/>
            <person name="Guo W."/>
            <person name="Chen H."/>
            <person name="Zhou L."/>
            <person name="Ni X."/>
            <person name="Tian J."/>
            <person name="Zhou Y."/>
            <person name="Sheng Y."/>
            <person name="Liu T."/>
            <person name="Pan Y."/>
            <person name="Xia L."/>
            <person name="Li J."/>
            <person name="Zhao F."/>
            <person name="Cao W."/>
        </authorList>
    </citation>
    <scope>NUCLEOTIDE SEQUENCE</scope>
    <source>
        <strain evidence="1">Dsil-2018</strain>
    </source>
</reference>
<dbReference type="Proteomes" id="UP000821865">
    <property type="component" value="Chromosome 1"/>
</dbReference>
<keyword evidence="2" id="KW-1185">Reference proteome</keyword>
<accession>A0ACB8DW15</accession>
<organism evidence="1 2">
    <name type="scientific">Dermacentor silvarum</name>
    <name type="common">Tick</name>
    <dbReference type="NCBI Taxonomy" id="543639"/>
    <lineage>
        <taxon>Eukaryota</taxon>
        <taxon>Metazoa</taxon>
        <taxon>Ecdysozoa</taxon>
        <taxon>Arthropoda</taxon>
        <taxon>Chelicerata</taxon>
        <taxon>Arachnida</taxon>
        <taxon>Acari</taxon>
        <taxon>Parasitiformes</taxon>
        <taxon>Ixodida</taxon>
        <taxon>Ixodoidea</taxon>
        <taxon>Ixodidae</taxon>
        <taxon>Rhipicephalinae</taxon>
        <taxon>Dermacentor</taxon>
    </lineage>
</organism>
<evidence type="ECO:0000313" key="2">
    <source>
        <dbReference type="Proteomes" id="UP000821865"/>
    </source>
</evidence>